<dbReference type="AlphaFoldDB" id="A0AAD6T796"/>
<evidence type="ECO:0000313" key="2">
    <source>
        <dbReference type="EMBL" id="KAJ7040487.1"/>
    </source>
</evidence>
<keyword evidence="3" id="KW-1185">Reference proteome</keyword>
<accession>A0AAD6T796</accession>
<gene>
    <name evidence="2" type="ORF">C8F04DRAFT_1177833</name>
</gene>
<organism evidence="2 3">
    <name type="scientific">Mycena alexandri</name>
    <dbReference type="NCBI Taxonomy" id="1745969"/>
    <lineage>
        <taxon>Eukaryota</taxon>
        <taxon>Fungi</taxon>
        <taxon>Dikarya</taxon>
        <taxon>Basidiomycota</taxon>
        <taxon>Agaricomycotina</taxon>
        <taxon>Agaricomycetes</taxon>
        <taxon>Agaricomycetidae</taxon>
        <taxon>Agaricales</taxon>
        <taxon>Marasmiineae</taxon>
        <taxon>Mycenaceae</taxon>
        <taxon>Mycena</taxon>
    </lineage>
</organism>
<dbReference type="EMBL" id="JARJCM010000021">
    <property type="protein sequence ID" value="KAJ7040487.1"/>
    <property type="molecule type" value="Genomic_DNA"/>
</dbReference>
<evidence type="ECO:0000313" key="3">
    <source>
        <dbReference type="Proteomes" id="UP001218188"/>
    </source>
</evidence>
<dbReference type="Proteomes" id="UP001218188">
    <property type="component" value="Unassembled WGS sequence"/>
</dbReference>
<feature type="compositionally biased region" description="Basic and acidic residues" evidence="1">
    <location>
        <begin position="112"/>
        <end position="133"/>
    </location>
</feature>
<name>A0AAD6T796_9AGAR</name>
<evidence type="ECO:0000256" key="1">
    <source>
        <dbReference type="SAM" id="MobiDB-lite"/>
    </source>
</evidence>
<sequence length="712" mass="73523">MYANSMCAPYARGECPQRLREVDAHVVCMHSTPAVCTRGQCLRSTAQCTLSTSSVHARGRGERSTPCGVWMCAPHPVDVHGGRTRRTCAVYAQGGRARRCSGEYAPGGRARRTNEAEVRGGRARRTNEAEVRSGRTRGPCAADARGGRARCMRKEAVRVGAAGTCGVDVRGGRGGVYAAHARGGCARRMCKGAVHAADLEHGAIVGGLCGDARARTGAGGHDHAKGGNVLLEAAAEHEAVAGLEEVEGGGVAGEDEHADEDGGVEAGVALLSGDGGAAGGVFGGEGGGEEGLEGLVARVVVEGEAGEGGCARRCSGDVRGGRARGTCTAYVRGGYVQRRRGIGVGVDVRGVRGVCARGTGDSRGACVRRPGAAHARSGRVRCMREGAGCEGGRVRRTCEVDGHGGCVKRAGASGPWRGWDAAAAERPSELRLGGRVSAAGVRLRMVLAAVVEVVRREGGAEGHGVCARGVCAAYARGGRARRTHEAAVHGVCARGRCAEAQRGVCARGTCAADARRGRAQRTHKADVRGRRTRGPGAVYARGGRAGTCGVDVGGGHTRRTCEGDVCGVGARGTCAAWMWAVCAACAQGGRGDVCGTSARRPCAAYARGGHAGRIGRGTCTVYVCGVDAKGGVCGVRARWIGTAGGWARWEEKKKKKNTPTLPLRLTCLSRALLHKPGSRPGYDGDRFVRRMLAMVVERQEFGDRDIRSGPVT</sequence>
<proteinExistence type="predicted"/>
<protein>
    <submittedName>
        <fullName evidence="2">Uncharacterized protein</fullName>
    </submittedName>
</protein>
<comment type="caution">
    <text evidence="2">The sequence shown here is derived from an EMBL/GenBank/DDBJ whole genome shotgun (WGS) entry which is preliminary data.</text>
</comment>
<feature type="region of interest" description="Disordered" evidence="1">
    <location>
        <begin position="102"/>
        <end position="139"/>
    </location>
</feature>
<reference evidence="2" key="1">
    <citation type="submission" date="2023-03" db="EMBL/GenBank/DDBJ databases">
        <title>Massive genome expansion in bonnet fungi (Mycena s.s.) driven by repeated elements and novel gene families across ecological guilds.</title>
        <authorList>
            <consortium name="Lawrence Berkeley National Laboratory"/>
            <person name="Harder C.B."/>
            <person name="Miyauchi S."/>
            <person name="Viragh M."/>
            <person name="Kuo A."/>
            <person name="Thoen E."/>
            <person name="Andreopoulos B."/>
            <person name="Lu D."/>
            <person name="Skrede I."/>
            <person name="Drula E."/>
            <person name="Henrissat B."/>
            <person name="Morin E."/>
            <person name="Kohler A."/>
            <person name="Barry K."/>
            <person name="LaButti K."/>
            <person name="Morin E."/>
            <person name="Salamov A."/>
            <person name="Lipzen A."/>
            <person name="Mereny Z."/>
            <person name="Hegedus B."/>
            <person name="Baldrian P."/>
            <person name="Stursova M."/>
            <person name="Weitz H."/>
            <person name="Taylor A."/>
            <person name="Grigoriev I.V."/>
            <person name="Nagy L.G."/>
            <person name="Martin F."/>
            <person name="Kauserud H."/>
        </authorList>
    </citation>
    <scope>NUCLEOTIDE SEQUENCE</scope>
    <source>
        <strain evidence="2">CBHHK200</strain>
    </source>
</reference>